<evidence type="ECO:0000256" key="3">
    <source>
        <dbReference type="SAM" id="MobiDB-lite"/>
    </source>
</evidence>
<feature type="compositionally biased region" description="Gly residues" evidence="3">
    <location>
        <begin position="269"/>
        <end position="280"/>
    </location>
</feature>
<keyword evidence="2" id="KW-0963">Cytoplasm</keyword>
<dbReference type="Gene3D" id="6.10.140.1040">
    <property type="match status" value="1"/>
</dbReference>
<dbReference type="AlphaFoldDB" id="A0AAD5RZM2"/>
<dbReference type="GO" id="GO:0005737">
    <property type="term" value="C:cytoplasm"/>
    <property type="evidence" value="ECO:0007669"/>
    <property type="project" value="UniProtKB-SubCell"/>
</dbReference>
<organism evidence="5 6">
    <name type="scientific">Zalerion maritima</name>
    <dbReference type="NCBI Taxonomy" id="339359"/>
    <lineage>
        <taxon>Eukaryota</taxon>
        <taxon>Fungi</taxon>
        <taxon>Dikarya</taxon>
        <taxon>Ascomycota</taxon>
        <taxon>Pezizomycotina</taxon>
        <taxon>Sordariomycetes</taxon>
        <taxon>Lulworthiomycetidae</taxon>
        <taxon>Lulworthiales</taxon>
        <taxon>Lulworthiaceae</taxon>
        <taxon>Zalerion</taxon>
    </lineage>
</organism>
<comment type="caution">
    <text evidence="5">The sequence shown here is derived from an EMBL/GenBank/DDBJ whole genome shotgun (WGS) entry which is preliminary data.</text>
</comment>
<dbReference type="GO" id="GO:0003723">
    <property type="term" value="F:RNA binding"/>
    <property type="evidence" value="ECO:0007669"/>
    <property type="project" value="InterPro"/>
</dbReference>
<dbReference type="Proteomes" id="UP001201980">
    <property type="component" value="Unassembled WGS sequence"/>
</dbReference>
<feature type="compositionally biased region" description="Basic and acidic residues" evidence="3">
    <location>
        <begin position="180"/>
        <end position="199"/>
    </location>
</feature>
<feature type="domain" description="Hyaluronan/mRNA-binding protein" evidence="4">
    <location>
        <begin position="92"/>
        <end position="192"/>
    </location>
</feature>
<dbReference type="InterPro" id="IPR019084">
    <property type="entry name" value="STM1-like_N"/>
</dbReference>
<comment type="subcellular location">
    <subcellularLocation>
        <location evidence="1">Cytoplasm</location>
    </subcellularLocation>
</comment>
<gene>
    <name evidence="5" type="ORF">MKZ38_010322</name>
</gene>
<evidence type="ECO:0000256" key="2">
    <source>
        <dbReference type="ARBA" id="ARBA00022490"/>
    </source>
</evidence>
<evidence type="ECO:0000259" key="4">
    <source>
        <dbReference type="SMART" id="SM01233"/>
    </source>
</evidence>
<dbReference type="InterPro" id="IPR006861">
    <property type="entry name" value="HABP4_PAIRBP1-bd"/>
</dbReference>
<dbReference type="GO" id="GO:0005634">
    <property type="term" value="C:nucleus"/>
    <property type="evidence" value="ECO:0007669"/>
    <property type="project" value="TreeGrafter"/>
</dbReference>
<keyword evidence="6" id="KW-1185">Reference proteome</keyword>
<feature type="region of interest" description="Disordered" evidence="3">
    <location>
        <begin position="180"/>
        <end position="302"/>
    </location>
</feature>
<dbReference type="Pfam" id="PF09598">
    <property type="entry name" value="Stm1_N"/>
    <property type="match status" value="1"/>
</dbReference>
<feature type="region of interest" description="Disordered" evidence="3">
    <location>
        <begin position="1"/>
        <end position="162"/>
    </location>
</feature>
<feature type="compositionally biased region" description="Basic and acidic residues" evidence="3">
    <location>
        <begin position="221"/>
        <end position="246"/>
    </location>
</feature>
<evidence type="ECO:0000313" key="5">
    <source>
        <dbReference type="EMBL" id="KAJ2906824.1"/>
    </source>
</evidence>
<dbReference type="PANTHER" id="PTHR12299:SF17">
    <property type="entry name" value="AT19571P-RELATED"/>
    <property type="match status" value="1"/>
</dbReference>
<dbReference type="SMART" id="SM01233">
    <property type="entry name" value="HABP4_PAI-RBP1"/>
    <property type="match status" value="1"/>
</dbReference>
<evidence type="ECO:0000313" key="6">
    <source>
        <dbReference type="Proteomes" id="UP001201980"/>
    </source>
</evidence>
<feature type="compositionally biased region" description="Basic and acidic residues" evidence="3">
    <location>
        <begin position="122"/>
        <end position="152"/>
    </location>
</feature>
<name>A0AAD5RZM2_9PEZI</name>
<reference evidence="5" key="1">
    <citation type="submission" date="2022-07" db="EMBL/GenBank/DDBJ databases">
        <title>Draft genome sequence of Zalerion maritima ATCC 34329, a (micro)plastics degrading marine fungus.</title>
        <authorList>
            <person name="Paco A."/>
            <person name="Goncalves M.F.M."/>
            <person name="Rocha-Santos T.A.P."/>
            <person name="Alves A."/>
        </authorList>
    </citation>
    <scope>NUCLEOTIDE SEQUENCE</scope>
    <source>
        <strain evidence="5">ATCC 34329</strain>
    </source>
</reference>
<sequence>MSVASKNPFDLLGGENDGDSDVPKSNARTAAKIDAGTTGGARRGVSGNDAAFRDRNIGSATNRGKPTDDSYRGPHRGGSGARVRGGRGSGHPRNRDDRHSKQMPSGSEKQASLSWGAAEGTAELKDEQAGEEMAKTEKKDDVEGEGEPKDAAAAEPAEPEEKHISFAEYQAQQAAKKAALEAEVNLRKPNEGSKLDKKWANAQPLTKNDDDVYFEGTGGKNKRERERKTKQILDIDQRFVEPERGGRGGRGRGGRGGRGGEFRGSRGAPRGGRGRGGGPPSAGPGKTTIDPKDQSAFPSLGA</sequence>
<feature type="compositionally biased region" description="Polar residues" evidence="3">
    <location>
        <begin position="102"/>
        <end position="113"/>
    </location>
</feature>
<dbReference type="EMBL" id="JAKWBI020000008">
    <property type="protein sequence ID" value="KAJ2906824.1"/>
    <property type="molecule type" value="Genomic_DNA"/>
</dbReference>
<dbReference type="PANTHER" id="PTHR12299">
    <property type="entry name" value="HYALURONIC ACID-BINDING PROTEIN 4"/>
    <property type="match status" value="1"/>
</dbReference>
<evidence type="ECO:0000256" key="1">
    <source>
        <dbReference type="ARBA" id="ARBA00004496"/>
    </source>
</evidence>
<dbReference type="InterPro" id="IPR039764">
    <property type="entry name" value="HABP4/SERBP1-like"/>
</dbReference>
<protein>
    <recommendedName>
        <fullName evidence="4">Hyaluronan/mRNA-binding protein domain-containing protein</fullName>
    </recommendedName>
</protein>
<accession>A0AAD5RZM2</accession>
<proteinExistence type="predicted"/>